<dbReference type="AlphaFoldDB" id="A0A8S1Q3W6"/>
<evidence type="ECO:0000313" key="2">
    <source>
        <dbReference type="EMBL" id="CAD8110128.1"/>
    </source>
</evidence>
<accession>A0A8S1Q3W6</accession>
<evidence type="ECO:0000313" key="3">
    <source>
        <dbReference type="Proteomes" id="UP000692954"/>
    </source>
</evidence>
<comment type="caution">
    <text evidence="2">The sequence shown here is derived from an EMBL/GenBank/DDBJ whole genome shotgun (WGS) entry which is preliminary data.</text>
</comment>
<evidence type="ECO:0000256" key="1">
    <source>
        <dbReference type="SAM" id="Coils"/>
    </source>
</evidence>
<dbReference type="Proteomes" id="UP000692954">
    <property type="component" value="Unassembled WGS sequence"/>
</dbReference>
<reference evidence="2" key="1">
    <citation type="submission" date="2021-01" db="EMBL/GenBank/DDBJ databases">
        <authorList>
            <consortium name="Genoscope - CEA"/>
            <person name="William W."/>
        </authorList>
    </citation>
    <scope>NUCLEOTIDE SEQUENCE</scope>
</reference>
<dbReference type="OrthoDB" id="305290at2759"/>
<proteinExistence type="predicted"/>
<protein>
    <submittedName>
        <fullName evidence="2">Uncharacterized protein</fullName>
    </submittedName>
</protein>
<feature type="coiled-coil region" evidence="1">
    <location>
        <begin position="125"/>
        <end position="152"/>
    </location>
</feature>
<organism evidence="2 3">
    <name type="scientific">Paramecium sonneborni</name>
    <dbReference type="NCBI Taxonomy" id="65129"/>
    <lineage>
        <taxon>Eukaryota</taxon>
        <taxon>Sar</taxon>
        <taxon>Alveolata</taxon>
        <taxon>Ciliophora</taxon>
        <taxon>Intramacronucleata</taxon>
        <taxon>Oligohymenophorea</taxon>
        <taxon>Peniculida</taxon>
        <taxon>Parameciidae</taxon>
        <taxon>Paramecium</taxon>
    </lineage>
</organism>
<keyword evidence="1" id="KW-0175">Coiled coil</keyword>
<sequence length="343" mass="40636">MDQKCNYENHNKIILYCCTNFQCKYQRTVCDICLKEFHNDHIDDLQNNEKLIEFRQKKKIILAQIKTFRQEFQQFFDFFNDFITSVTISEDEKLENCTLTQLNFLTKKLVVLDQLQKSGLIENTLKPLNINIKTTQQNIKNLKKEFKKVENKQIPQNIHPQNQPNFSIQPGNKIKQNCIRFSQQYKASNIELINSNTIAINQNRTFSLVLCEPGVTSLEQQREFAFKILKKDWIALGICHKSLLSNQKYEVNLWEDHNHGCYLIDEQGKVYSRLNARQNNRTKNFSLSENDVIIIKVNKIKKEVEWINQSKKEQLWIANIDVSKDIYPVICLYESRIQIIDEF</sequence>
<gene>
    <name evidence="2" type="ORF">PSON_ATCC_30995.1.T0950070</name>
</gene>
<keyword evidence="3" id="KW-1185">Reference proteome</keyword>
<dbReference type="EMBL" id="CAJJDN010000095">
    <property type="protein sequence ID" value="CAD8110128.1"/>
    <property type="molecule type" value="Genomic_DNA"/>
</dbReference>
<name>A0A8S1Q3W6_9CILI</name>